<dbReference type="EMBL" id="CAJVPU010013843">
    <property type="protein sequence ID" value="CAG8635501.1"/>
    <property type="molecule type" value="Genomic_DNA"/>
</dbReference>
<sequence>AKELCVGYLVVMGILIARVDNSDIEDKCFDSPTDQLGYVISPLGTTVKSMSETCEITSLPIAAQIFGNAGLELSK</sequence>
<gene>
    <name evidence="1" type="ORF">DHETER_LOCUS8586</name>
</gene>
<dbReference type="Proteomes" id="UP000789702">
    <property type="component" value="Unassembled WGS sequence"/>
</dbReference>
<keyword evidence="2" id="KW-1185">Reference proteome</keyword>
<proteinExistence type="predicted"/>
<evidence type="ECO:0000313" key="1">
    <source>
        <dbReference type="EMBL" id="CAG8635501.1"/>
    </source>
</evidence>
<organism evidence="1 2">
    <name type="scientific">Dentiscutata heterogama</name>
    <dbReference type="NCBI Taxonomy" id="1316150"/>
    <lineage>
        <taxon>Eukaryota</taxon>
        <taxon>Fungi</taxon>
        <taxon>Fungi incertae sedis</taxon>
        <taxon>Mucoromycota</taxon>
        <taxon>Glomeromycotina</taxon>
        <taxon>Glomeromycetes</taxon>
        <taxon>Diversisporales</taxon>
        <taxon>Gigasporaceae</taxon>
        <taxon>Dentiscutata</taxon>
    </lineage>
</organism>
<feature type="non-terminal residue" evidence="1">
    <location>
        <position position="1"/>
    </location>
</feature>
<accession>A0ACA9N6N7</accession>
<comment type="caution">
    <text evidence="1">The sequence shown here is derived from an EMBL/GenBank/DDBJ whole genome shotgun (WGS) entry which is preliminary data.</text>
</comment>
<protein>
    <submittedName>
        <fullName evidence="1">7_t:CDS:1</fullName>
    </submittedName>
</protein>
<evidence type="ECO:0000313" key="2">
    <source>
        <dbReference type="Proteomes" id="UP000789702"/>
    </source>
</evidence>
<name>A0ACA9N6N7_9GLOM</name>
<reference evidence="1" key="1">
    <citation type="submission" date="2021-06" db="EMBL/GenBank/DDBJ databases">
        <authorList>
            <person name="Kallberg Y."/>
            <person name="Tangrot J."/>
            <person name="Rosling A."/>
        </authorList>
    </citation>
    <scope>NUCLEOTIDE SEQUENCE</scope>
    <source>
        <strain evidence="1">IL203A</strain>
    </source>
</reference>